<dbReference type="GO" id="GO:0140359">
    <property type="term" value="F:ABC-type transporter activity"/>
    <property type="evidence" value="ECO:0007669"/>
    <property type="project" value="InterPro"/>
</dbReference>
<proteinExistence type="predicted"/>
<dbReference type="SUPFAM" id="SSF52540">
    <property type="entry name" value="P-loop containing nucleoside triphosphate hydrolases"/>
    <property type="match status" value="1"/>
</dbReference>
<keyword evidence="4 9" id="KW-0812">Transmembrane</keyword>
<evidence type="ECO:0000256" key="6">
    <source>
        <dbReference type="ARBA" id="ARBA00022840"/>
    </source>
</evidence>
<dbReference type="Pfam" id="PF00664">
    <property type="entry name" value="ABC_membrane"/>
    <property type="match status" value="1"/>
</dbReference>
<organism evidence="12 13">
    <name type="scientific">Adonisia turfae CCMR0081</name>
    <dbReference type="NCBI Taxonomy" id="2292702"/>
    <lineage>
        <taxon>Bacteria</taxon>
        <taxon>Bacillati</taxon>
        <taxon>Cyanobacteriota</taxon>
        <taxon>Adonisia</taxon>
        <taxon>Adonisia turfae</taxon>
    </lineage>
</organism>
<dbReference type="PROSITE" id="PS50929">
    <property type="entry name" value="ABC_TM1F"/>
    <property type="match status" value="1"/>
</dbReference>
<evidence type="ECO:0000313" key="12">
    <source>
        <dbReference type="EMBL" id="NEZ54393.1"/>
    </source>
</evidence>
<dbReference type="PANTHER" id="PTHR24221">
    <property type="entry name" value="ATP-BINDING CASSETTE SUB-FAMILY B"/>
    <property type="match status" value="1"/>
</dbReference>
<keyword evidence="8 9" id="KW-0472">Membrane</keyword>
<dbReference type="InterPro" id="IPR036640">
    <property type="entry name" value="ABC1_TM_sf"/>
</dbReference>
<dbReference type="Proteomes" id="UP000481033">
    <property type="component" value="Unassembled WGS sequence"/>
</dbReference>
<name>A0A6M0REW2_9CYAN</name>
<evidence type="ECO:0000259" key="11">
    <source>
        <dbReference type="PROSITE" id="PS50929"/>
    </source>
</evidence>
<dbReference type="Pfam" id="PF00005">
    <property type="entry name" value="ABC_tran"/>
    <property type="match status" value="1"/>
</dbReference>
<evidence type="ECO:0000256" key="5">
    <source>
        <dbReference type="ARBA" id="ARBA00022741"/>
    </source>
</evidence>
<comment type="caution">
    <text evidence="12">The sequence shown here is derived from an EMBL/GenBank/DDBJ whole genome shotgun (WGS) entry which is preliminary data.</text>
</comment>
<dbReference type="PROSITE" id="PS00211">
    <property type="entry name" value="ABC_TRANSPORTER_1"/>
    <property type="match status" value="1"/>
</dbReference>
<feature type="domain" description="ABC transporter" evidence="10">
    <location>
        <begin position="335"/>
        <end position="570"/>
    </location>
</feature>
<dbReference type="SMART" id="SM00382">
    <property type="entry name" value="AAA"/>
    <property type="match status" value="1"/>
</dbReference>
<keyword evidence="6 12" id="KW-0067">ATP-binding</keyword>
<evidence type="ECO:0000313" key="13">
    <source>
        <dbReference type="Proteomes" id="UP000481033"/>
    </source>
</evidence>
<dbReference type="InterPro" id="IPR017871">
    <property type="entry name" value="ABC_transporter-like_CS"/>
</dbReference>
<dbReference type="InterPro" id="IPR003439">
    <property type="entry name" value="ABC_transporter-like_ATP-bd"/>
</dbReference>
<reference evidence="12 13" key="1">
    <citation type="journal article" date="2020" name="Microb. Ecol.">
        <title>Ecogenomics of the Marine Benthic Filamentous Cyanobacterium Adonisia.</title>
        <authorList>
            <person name="Walter J.M."/>
            <person name="Coutinho F.H."/>
            <person name="Leomil L."/>
            <person name="Hargreaves P.I."/>
            <person name="Campeao M.E."/>
            <person name="Vieira V.V."/>
            <person name="Silva B.S."/>
            <person name="Fistarol G.O."/>
            <person name="Salomon P.S."/>
            <person name="Sawabe T."/>
            <person name="Mino S."/>
            <person name="Hosokawa M."/>
            <person name="Miyashita H."/>
            <person name="Maruyama F."/>
            <person name="van Verk M.C."/>
            <person name="Dutilh B.E."/>
            <person name="Thompson C.C."/>
            <person name="Thompson F.L."/>
        </authorList>
    </citation>
    <scope>NUCLEOTIDE SEQUENCE [LARGE SCALE GENOMIC DNA]</scope>
    <source>
        <strain evidence="12 13">CCMR0081</strain>
    </source>
</reference>
<sequence>MLNTYRRMMRVAGSHQPQLQTTLLLSVGASIIQGIIFALFFPLLSALMASPGIDIQQVWRLLALFSFLVIGEGAIRWRELDFGWLTSTDMAYDLRLRLAEKLRQMPLEELNKRQSGDLNIVMSGNVSEIVLWIGSLATLIIQTLIVPLMTVLVTLFIDWRLAVSLLLTFPLAIPIYRYTRDLVKRSLRDVSMADAEAASRIVEYIQGLPVLKSTGQVGASSQLLQAALDRQRQVQAKGERLITLPLVTMATLVEVGILLIISLGILFILQGSLSIPVLLALIVIAMRFTEPISQLIAYTSILDLMEVGLERVETVMAIPALPVHPASTQLTQFDITFEHVSFRYAQQQEWALRNVSFQLPSKSLTALVGPSGSGKTTITRLISRFADVQQGAIRIGGVDVGQVDATHLMTSISVVFQDVYLFDDTILNNIRMAKPEATDMEVEAAARSANCHEFIMRLAHGYDTRIGEIGGTLSGGERQRVSIARAILKDAPIVLLDEPTSALDTESEVAVQTAINHLIADKTVIVIAHRLSTITNADLILVLEDGEIVEQGTSGELLNQKGRYANLWNAQQQSQSWRIAA</sequence>
<feature type="domain" description="ABC transmembrane type-1" evidence="11">
    <location>
        <begin position="23"/>
        <end position="304"/>
    </location>
</feature>
<dbReference type="CDD" id="cd07346">
    <property type="entry name" value="ABC_6TM_exporters"/>
    <property type="match status" value="1"/>
</dbReference>
<evidence type="ECO:0000256" key="1">
    <source>
        <dbReference type="ARBA" id="ARBA00004651"/>
    </source>
</evidence>
<dbReference type="GO" id="GO:0034040">
    <property type="term" value="F:ATPase-coupled lipid transmembrane transporter activity"/>
    <property type="evidence" value="ECO:0007669"/>
    <property type="project" value="TreeGrafter"/>
</dbReference>
<feature type="transmembrane region" description="Helical" evidence="9">
    <location>
        <begin position="129"/>
        <end position="153"/>
    </location>
</feature>
<feature type="transmembrane region" description="Helical" evidence="9">
    <location>
        <begin position="267"/>
        <end position="286"/>
    </location>
</feature>
<dbReference type="AlphaFoldDB" id="A0A6M0REW2"/>
<dbReference type="GO" id="GO:0005524">
    <property type="term" value="F:ATP binding"/>
    <property type="evidence" value="ECO:0007669"/>
    <property type="project" value="UniProtKB-KW"/>
</dbReference>
<evidence type="ECO:0000256" key="4">
    <source>
        <dbReference type="ARBA" id="ARBA00022692"/>
    </source>
</evidence>
<dbReference type="InterPro" id="IPR003593">
    <property type="entry name" value="AAA+_ATPase"/>
</dbReference>
<feature type="transmembrane region" description="Helical" evidence="9">
    <location>
        <begin position="21"/>
        <end position="45"/>
    </location>
</feature>
<dbReference type="InterPro" id="IPR011527">
    <property type="entry name" value="ABC1_TM_dom"/>
</dbReference>
<evidence type="ECO:0000256" key="2">
    <source>
        <dbReference type="ARBA" id="ARBA00022448"/>
    </source>
</evidence>
<dbReference type="FunFam" id="3.40.50.300:FF:000221">
    <property type="entry name" value="Multidrug ABC transporter ATP-binding protein"/>
    <property type="match status" value="1"/>
</dbReference>
<dbReference type="PANTHER" id="PTHR24221:SF397">
    <property type="entry name" value="ABC TRANSPORTER, ATP-BINDING TRANSMEMBRANE PROTEIN"/>
    <property type="match status" value="1"/>
</dbReference>
<dbReference type="GO" id="GO:0005886">
    <property type="term" value="C:plasma membrane"/>
    <property type="evidence" value="ECO:0007669"/>
    <property type="project" value="UniProtKB-SubCell"/>
</dbReference>
<dbReference type="InterPro" id="IPR039421">
    <property type="entry name" value="Type_1_exporter"/>
</dbReference>
<dbReference type="PROSITE" id="PS50893">
    <property type="entry name" value="ABC_TRANSPORTER_2"/>
    <property type="match status" value="1"/>
</dbReference>
<comment type="subcellular location">
    <subcellularLocation>
        <location evidence="1">Cell membrane</location>
        <topology evidence="1">Multi-pass membrane protein</topology>
    </subcellularLocation>
</comment>
<accession>A0A6M0REW2</accession>
<protein>
    <submittedName>
        <fullName evidence="12">ABC transporter ATP-binding protein</fullName>
    </submittedName>
</protein>
<dbReference type="InterPro" id="IPR027417">
    <property type="entry name" value="P-loop_NTPase"/>
</dbReference>
<dbReference type="SUPFAM" id="SSF90123">
    <property type="entry name" value="ABC transporter transmembrane region"/>
    <property type="match status" value="1"/>
</dbReference>
<dbReference type="RefSeq" id="WP_163695957.1">
    <property type="nucleotide sequence ID" value="NZ_QXHD01000003.1"/>
</dbReference>
<evidence type="ECO:0000256" key="3">
    <source>
        <dbReference type="ARBA" id="ARBA00022475"/>
    </source>
</evidence>
<dbReference type="GO" id="GO:0016887">
    <property type="term" value="F:ATP hydrolysis activity"/>
    <property type="evidence" value="ECO:0007669"/>
    <property type="project" value="InterPro"/>
</dbReference>
<evidence type="ECO:0000256" key="9">
    <source>
        <dbReference type="SAM" id="Phobius"/>
    </source>
</evidence>
<gene>
    <name evidence="12" type="ORF">DXZ20_01500</name>
</gene>
<dbReference type="EMBL" id="QXHD01000003">
    <property type="protein sequence ID" value="NEZ54393.1"/>
    <property type="molecule type" value="Genomic_DNA"/>
</dbReference>
<keyword evidence="2" id="KW-0813">Transport</keyword>
<feature type="transmembrane region" description="Helical" evidence="9">
    <location>
        <begin position="57"/>
        <end position="75"/>
    </location>
</feature>
<evidence type="ECO:0000259" key="10">
    <source>
        <dbReference type="PROSITE" id="PS50893"/>
    </source>
</evidence>
<feature type="transmembrane region" description="Helical" evidence="9">
    <location>
        <begin position="159"/>
        <end position="178"/>
    </location>
</feature>
<evidence type="ECO:0000256" key="7">
    <source>
        <dbReference type="ARBA" id="ARBA00022989"/>
    </source>
</evidence>
<feature type="transmembrane region" description="Helical" evidence="9">
    <location>
        <begin position="241"/>
        <end position="261"/>
    </location>
</feature>
<keyword evidence="3" id="KW-1003">Cell membrane</keyword>
<dbReference type="Gene3D" id="3.40.50.300">
    <property type="entry name" value="P-loop containing nucleotide triphosphate hydrolases"/>
    <property type="match status" value="1"/>
</dbReference>
<dbReference type="Gene3D" id="1.20.1560.10">
    <property type="entry name" value="ABC transporter type 1, transmembrane domain"/>
    <property type="match status" value="1"/>
</dbReference>
<keyword evidence="5" id="KW-0547">Nucleotide-binding</keyword>
<keyword evidence="13" id="KW-1185">Reference proteome</keyword>
<evidence type="ECO:0000256" key="8">
    <source>
        <dbReference type="ARBA" id="ARBA00023136"/>
    </source>
</evidence>
<keyword evidence="7 9" id="KW-1133">Transmembrane helix</keyword>